<evidence type="ECO:0000313" key="5">
    <source>
        <dbReference type="Proteomes" id="UP000198846"/>
    </source>
</evidence>
<evidence type="ECO:0000259" key="2">
    <source>
        <dbReference type="Pfam" id="PF00535"/>
    </source>
</evidence>
<name>A0A1H3VG73_BIZPA</name>
<keyword evidence="5" id="KW-1185">Reference proteome</keyword>
<evidence type="ECO:0000259" key="3">
    <source>
        <dbReference type="Pfam" id="PF02709"/>
    </source>
</evidence>
<dbReference type="Gene3D" id="3.90.550.10">
    <property type="entry name" value="Spore Coat Polysaccharide Biosynthesis Protein SpsA, Chain A"/>
    <property type="match status" value="1"/>
</dbReference>
<organism evidence="4 5">
    <name type="scientific">Bizionia paragorgiae</name>
    <dbReference type="NCBI Taxonomy" id="283786"/>
    <lineage>
        <taxon>Bacteria</taxon>
        <taxon>Pseudomonadati</taxon>
        <taxon>Bacteroidota</taxon>
        <taxon>Flavobacteriia</taxon>
        <taxon>Flavobacteriales</taxon>
        <taxon>Flavobacteriaceae</taxon>
        <taxon>Bizionia</taxon>
    </lineage>
</organism>
<dbReference type="Pfam" id="PF02709">
    <property type="entry name" value="Glyco_transf_7C"/>
    <property type="match status" value="1"/>
</dbReference>
<dbReference type="RefSeq" id="WP_317042093.1">
    <property type="nucleotide sequence ID" value="NZ_FNQK01000001.1"/>
</dbReference>
<dbReference type="STRING" id="283786.SAMN04487990_101134"/>
<reference evidence="4 5" key="1">
    <citation type="submission" date="2016-10" db="EMBL/GenBank/DDBJ databases">
        <authorList>
            <person name="de Groot N.N."/>
        </authorList>
    </citation>
    <scope>NUCLEOTIDE SEQUENCE [LARGE SCALE GENOMIC DNA]</scope>
    <source>
        <strain evidence="4 5">DSM 23842</strain>
    </source>
</reference>
<dbReference type="Pfam" id="PF00535">
    <property type="entry name" value="Glycos_transf_2"/>
    <property type="match status" value="1"/>
</dbReference>
<dbReference type="SUPFAM" id="SSF53448">
    <property type="entry name" value="Nucleotide-diphospho-sugar transferases"/>
    <property type="match status" value="1"/>
</dbReference>
<dbReference type="InterPro" id="IPR029044">
    <property type="entry name" value="Nucleotide-diphossugar_trans"/>
</dbReference>
<dbReference type="CDD" id="cd06420">
    <property type="entry name" value="GT2_Chondriotin_Pol_N"/>
    <property type="match status" value="1"/>
</dbReference>
<dbReference type="GO" id="GO:0016740">
    <property type="term" value="F:transferase activity"/>
    <property type="evidence" value="ECO:0007669"/>
    <property type="project" value="UniProtKB-KW"/>
</dbReference>
<dbReference type="PANTHER" id="PTHR43685:SF3">
    <property type="entry name" value="SLR2126 PROTEIN"/>
    <property type="match status" value="1"/>
</dbReference>
<dbReference type="InterPro" id="IPR001173">
    <property type="entry name" value="Glyco_trans_2-like"/>
</dbReference>
<feature type="domain" description="Glycosyltransferase 2-like" evidence="2">
    <location>
        <begin position="8"/>
        <end position="135"/>
    </location>
</feature>
<protein>
    <submittedName>
        <fullName evidence="4">Uncharacterized protein</fullName>
    </submittedName>
</protein>
<dbReference type="InterPro" id="IPR050834">
    <property type="entry name" value="Glycosyltransf_2"/>
</dbReference>
<feature type="domain" description="Galactosyltransferase C-terminal" evidence="3">
    <location>
        <begin position="170"/>
        <end position="230"/>
    </location>
</feature>
<dbReference type="Proteomes" id="UP000198846">
    <property type="component" value="Unassembled WGS sequence"/>
</dbReference>
<accession>A0A1H3VG73</accession>
<sequence length="268" mass="31376">MSYISNTLIIATYNWHRALELVLLSITKQSVLPDEIVIADDGSTSETKEVIERYKNLLSIPIHHEWQKDEGFRKAQILNKAIAKANGKYIIQVDGDCILHEHFIKDHLAFVNPNTYLFGSRVNIQKEYLPTLFEKSKINFNVFSPGIKKRTRALHIPFISTFYRKSSEFSNKFRGCNTSYYKSDFISVNGYNEDFTGWGREDSELALRFHNLGIQARRLRYRGIVFHIYHNEKSKSRFEINDKLERQTIAEKLIWTKNGIDKYLKAEN</sequence>
<dbReference type="EMBL" id="FNQK01000001">
    <property type="protein sequence ID" value="SDZ73766.1"/>
    <property type="molecule type" value="Genomic_DNA"/>
</dbReference>
<dbReference type="AlphaFoldDB" id="A0A1H3VG73"/>
<gene>
    <name evidence="4" type="ORF">SAMN04487990_101134</name>
</gene>
<keyword evidence="1" id="KW-0808">Transferase</keyword>
<proteinExistence type="predicted"/>
<evidence type="ECO:0000256" key="1">
    <source>
        <dbReference type="ARBA" id="ARBA00022679"/>
    </source>
</evidence>
<dbReference type="InterPro" id="IPR027791">
    <property type="entry name" value="Galactosyl_T_C"/>
</dbReference>
<evidence type="ECO:0000313" key="4">
    <source>
        <dbReference type="EMBL" id="SDZ73766.1"/>
    </source>
</evidence>
<dbReference type="PANTHER" id="PTHR43685">
    <property type="entry name" value="GLYCOSYLTRANSFERASE"/>
    <property type="match status" value="1"/>
</dbReference>